<keyword evidence="4" id="KW-1185">Reference proteome</keyword>
<dbReference type="Proteomes" id="UP000290517">
    <property type="component" value="Unassembled WGS sequence"/>
</dbReference>
<organism evidence="2 3">
    <name type="scientific">Oerskovia turbata</name>
    <dbReference type="NCBI Taxonomy" id="1713"/>
    <lineage>
        <taxon>Bacteria</taxon>
        <taxon>Bacillati</taxon>
        <taxon>Actinomycetota</taxon>
        <taxon>Actinomycetes</taxon>
        <taxon>Micrococcales</taxon>
        <taxon>Cellulomonadaceae</taxon>
        <taxon>Oerskovia</taxon>
    </lineage>
</organism>
<evidence type="ECO:0000313" key="2">
    <source>
        <dbReference type="EMBL" id="RXR35897.1"/>
    </source>
</evidence>
<evidence type="ECO:0000313" key="4">
    <source>
        <dbReference type="Proteomes" id="UP000290517"/>
    </source>
</evidence>
<accession>A0A4Q1L011</accession>
<protein>
    <submittedName>
        <fullName evidence="2">ATP-binding protein</fullName>
    </submittedName>
</protein>
<keyword evidence="2" id="KW-0067">ATP-binding</keyword>
<name>A0A4Q1L011_9CELL</name>
<dbReference type="RefSeq" id="WP_129429395.1">
    <property type="nucleotide sequence ID" value="NZ_JOFV01000005.1"/>
</dbReference>
<evidence type="ECO:0000313" key="3">
    <source>
        <dbReference type="Proteomes" id="UP000289805"/>
    </source>
</evidence>
<keyword evidence="2" id="KW-0547">Nucleotide-binding</keyword>
<evidence type="ECO:0000313" key="1">
    <source>
        <dbReference type="EMBL" id="RXR28094.1"/>
    </source>
</evidence>
<dbReference type="Proteomes" id="UP000289805">
    <property type="component" value="Unassembled WGS sequence"/>
</dbReference>
<dbReference type="EMBL" id="SDJQ01000006">
    <property type="protein sequence ID" value="RXR35897.1"/>
    <property type="molecule type" value="Genomic_DNA"/>
</dbReference>
<sequence>MSTVSVERFWCTRGGDYALDEDGLLRDRDSTWFGARSANPDVVRTDELGEHRCLALLGEPGAGKSTVITGATQLAPSGVPVLSFDLASYGSEDRLVREVFNGPDVVAWAGGADRLCLVLDSLDEVRTRVPNVGAVVADSLRRLPHDRLIMRITCRTADWPAGLERSLEELFGAITVAEILPLRRVDVSAIAAMWCDPARFLNEVALAGAGPLAARPLTLRFLARSFGQSGRLPERGAGLYAAGVRHLCEEQNPVRRDAGLDGALQANERVAIARRIAAVTTFGGIPAIWTGPEVDADGEDVAVGQLAGGAEPTASGSVKVTVPAVLEVVRSGLFTSRGGQRLGWAHATFADFLAADWVVANDLSESQARSLFLGPDGRCWPQTRLAAAWTVAIAPDRFEFLALADPAAFQGEVELPGDGLRAAVIDGLFASASTLTVGRWDRSYGVLRHRDVAEQIRCHLRDVDPDRRRLALELAEECAAIELRDDLVAIATDFAAEPEDRLAAGWVLTRLPVPERTASLRPLATGTAARGEDPDDDLKGVALLASWPQAITSAEVFSVLTPRRRRNYHGSYANFLDRFRESVDTADIDAGLRWLLSDLNTPADDHVLGALANRVLMLAARRPTDRVVVDAFAQVVAVRAEHYDGLRFEDHRGDEREDPLADPLLRRAVVVAVLAAAPPDSRTRRAWDLCSLAVVRAEDLAWLAELYTQVQGGTRDAVRSLFQMTYDIGMAEHRDLVLSMSRVHPLHADLVHAWVDPIALDSPEAGTLRQERQAALGRRRPRADMKDNLNEQVEERLAQFDKGEGAGFWYSMRLLTVVPGSKHFGAEFDPDVVGMKRWPTLSVGLQERLVDSADRYLRSYPCRPQEWLKKPGIRHYPADAGYRAMVLLLRVAPDRLRQLPASVWIEWAPVLASWTTALVNGATWADKMQLLDLAGSEGRDRARAALVARVEATIVHGERPLASNEASYLWDDTVAATYLSLARSAGEEPREELVASLAKNDFEGLRELLLEWLDDASDDARRHMAARTLIDCDLERSWPAVKAALDSDLESAEQVLGRAMVVRGHEQFDHVPAAVLGDLYLWLRARFPSESDPQFDETHFVGPREQIGQWRDRLLRELQDAGSLESVEAIRVIVSATPGERGLLHVLAIAEAGLRRNQWVPTSMSQLVRLSRDHSTLVVNDGPALGEVVGLALADVQARLTGATPESHYLWDTYAGRPKSEDEVSDYLANELARVVPGAVVNREVQVRRNRPSGIGERTDLLVEAVPPSGPNTGRLCLPIEVKGAWNTDLCTAMRDQLVERYMRDTSASHGIYLVVWPDLASWADDTDKRRQVLASLDRRAIEAELAAQAAALAVEGPRVRVVHLGIDYLRPS</sequence>
<dbReference type="GO" id="GO:0005524">
    <property type="term" value="F:ATP binding"/>
    <property type="evidence" value="ECO:0007669"/>
    <property type="project" value="UniProtKB-KW"/>
</dbReference>
<gene>
    <name evidence="1" type="ORF">EQW73_02080</name>
    <name evidence="2" type="ORF">EQW78_03675</name>
</gene>
<dbReference type="InterPro" id="IPR027417">
    <property type="entry name" value="P-loop_NTPase"/>
</dbReference>
<comment type="caution">
    <text evidence="2">The sequence shown here is derived from an EMBL/GenBank/DDBJ whole genome shotgun (WGS) entry which is preliminary data.</text>
</comment>
<reference evidence="3 4" key="1">
    <citation type="submission" date="2019-01" db="EMBL/GenBank/DDBJ databases">
        <title>Oerskovia turbata Genome sequencing and assembly.</title>
        <authorList>
            <person name="Dou T."/>
        </authorList>
    </citation>
    <scope>NUCLEOTIDE SEQUENCE [LARGE SCALE GENOMIC DNA]</scope>
    <source>
        <strain evidence="2 3">JCM12123</strain>
        <strain evidence="1 4">JCM3160</strain>
    </source>
</reference>
<dbReference type="OrthoDB" id="568465at2"/>
<dbReference type="EMBL" id="SDJR01000001">
    <property type="protein sequence ID" value="RXR28094.1"/>
    <property type="molecule type" value="Genomic_DNA"/>
</dbReference>
<dbReference type="SUPFAM" id="SSF52540">
    <property type="entry name" value="P-loop containing nucleoside triphosphate hydrolases"/>
    <property type="match status" value="1"/>
</dbReference>
<dbReference type="STRING" id="1713.GCA_000718325_01243"/>
<proteinExistence type="predicted"/>